<dbReference type="Pfam" id="PF07690">
    <property type="entry name" value="MFS_1"/>
    <property type="match status" value="1"/>
</dbReference>
<dbReference type="PROSITE" id="PS50850">
    <property type="entry name" value="MFS"/>
    <property type="match status" value="1"/>
</dbReference>
<feature type="transmembrane region" description="Helical" evidence="5">
    <location>
        <begin position="269"/>
        <end position="290"/>
    </location>
</feature>
<sequence>MQPHISARPHTHPYLALLAVCLAAAAMPLTFTGTAVALPSIAQALDASPVATAWATNAFMLTFGSTLMVAGALADSLGRRRVFLLGAASFALFSLALTVVPDILLFDLLRGGQGLAAAAAYAGGAAALAQEFDGASRMRAFSVLGTSFGVGLSLGPVVSGAMIESFGWRSIFLAVVLLTSLSFLIGYKVLKESRDPAAGRLDWRGALGFTTMLALFTYGMLLVPERGWSDGLVVGALIGSAVCLVLFIQIERTVARPMLDLSLFRYRRFVGVQLLAAAPAYGFVVLLVLLPLRFVGIEGMGAIAGGGLMIALSAPLLILPIVAGWLTRWLRPATLCGTGLILTACGLGWLSTLPSGTPAALLLLPMLMIGTGISLPWGLMDGLAVDVVPSERAGMAMGIFSTVRVAGEGVALAVIGAILSLLIAGRLSAAGLQGSAQTAGQNLAIGNLEGALAALPGSTVSQLQSFYSQAFSSVLIQLSAITTITAIVVFLSLNQAKDEAVAAKAL</sequence>
<evidence type="ECO:0000259" key="6">
    <source>
        <dbReference type="PROSITE" id="PS50850"/>
    </source>
</evidence>
<dbReference type="InterPro" id="IPR020846">
    <property type="entry name" value="MFS_dom"/>
</dbReference>
<feature type="transmembrane region" description="Helical" evidence="5">
    <location>
        <begin position="470"/>
        <end position="493"/>
    </location>
</feature>
<dbReference type="Gene3D" id="1.20.1250.20">
    <property type="entry name" value="MFS general substrate transporter like domains"/>
    <property type="match status" value="1"/>
</dbReference>
<dbReference type="GO" id="GO:0016020">
    <property type="term" value="C:membrane"/>
    <property type="evidence" value="ECO:0007669"/>
    <property type="project" value="UniProtKB-SubCell"/>
</dbReference>
<evidence type="ECO:0000256" key="1">
    <source>
        <dbReference type="ARBA" id="ARBA00004141"/>
    </source>
</evidence>
<keyword evidence="4 5" id="KW-0472">Membrane</keyword>
<dbReference type="PRINTS" id="PR01036">
    <property type="entry name" value="TCRTETB"/>
</dbReference>
<keyword evidence="3 5" id="KW-1133">Transmembrane helix</keyword>
<reference evidence="7 8" key="1">
    <citation type="submission" date="2018-04" db="EMBL/GenBank/DDBJ databases">
        <authorList>
            <person name="Hagen T."/>
        </authorList>
    </citation>
    <scope>NUCLEOTIDE SEQUENCE [LARGE SCALE GENOMIC DNA]</scope>
    <source>
        <strain evidence="7 8">TPD7009</strain>
    </source>
</reference>
<dbReference type="PROSITE" id="PS00216">
    <property type="entry name" value="SUGAR_TRANSPORT_1"/>
    <property type="match status" value="1"/>
</dbReference>
<feature type="transmembrane region" description="Helical" evidence="5">
    <location>
        <begin position="169"/>
        <end position="189"/>
    </location>
</feature>
<feature type="transmembrane region" description="Helical" evidence="5">
    <location>
        <begin position="362"/>
        <end position="384"/>
    </location>
</feature>
<feature type="transmembrane region" description="Helical" evidence="5">
    <location>
        <begin position="141"/>
        <end position="163"/>
    </location>
</feature>
<comment type="subcellular location">
    <subcellularLocation>
        <location evidence="1">Membrane</location>
        <topology evidence="1">Multi-pass membrane protein</topology>
    </subcellularLocation>
</comment>
<dbReference type="InterPro" id="IPR011701">
    <property type="entry name" value="MFS"/>
</dbReference>
<comment type="caution">
    <text evidence="7">The sequence shown here is derived from an EMBL/GenBank/DDBJ whole genome shotgun (WGS) entry which is preliminary data.</text>
</comment>
<evidence type="ECO:0000256" key="2">
    <source>
        <dbReference type="ARBA" id="ARBA00022692"/>
    </source>
</evidence>
<dbReference type="InterPro" id="IPR036259">
    <property type="entry name" value="MFS_trans_sf"/>
</dbReference>
<feature type="transmembrane region" description="Helical" evidence="5">
    <location>
        <begin position="227"/>
        <end position="248"/>
    </location>
</feature>
<feature type="transmembrane region" description="Helical" evidence="5">
    <location>
        <begin position="112"/>
        <end position="129"/>
    </location>
</feature>
<gene>
    <name evidence="7" type="ORF">DC430_16680</name>
</gene>
<evidence type="ECO:0000256" key="4">
    <source>
        <dbReference type="ARBA" id="ARBA00023136"/>
    </source>
</evidence>
<feature type="transmembrane region" description="Helical" evidence="5">
    <location>
        <begin position="333"/>
        <end position="350"/>
    </location>
</feature>
<feature type="transmembrane region" description="Helical" evidence="5">
    <location>
        <begin position="302"/>
        <end position="326"/>
    </location>
</feature>
<dbReference type="PANTHER" id="PTHR42718">
    <property type="entry name" value="MAJOR FACILITATOR SUPERFAMILY MULTIDRUG TRANSPORTER MFSC"/>
    <property type="match status" value="1"/>
</dbReference>
<feature type="domain" description="Major facilitator superfamily (MFS) profile" evidence="6">
    <location>
        <begin position="16"/>
        <end position="497"/>
    </location>
</feature>
<feature type="transmembrane region" description="Helical" evidence="5">
    <location>
        <begin position="201"/>
        <end position="221"/>
    </location>
</feature>
<feature type="transmembrane region" description="Helical" evidence="5">
    <location>
        <begin position="54"/>
        <end position="75"/>
    </location>
</feature>
<dbReference type="RefSeq" id="WP_116494363.1">
    <property type="nucleotide sequence ID" value="NZ_QDFR01000005.1"/>
</dbReference>
<proteinExistence type="predicted"/>
<dbReference type="InterPro" id="IPR005829">
    <property type="entry name" value="Sugar_transporter_CS"/>
</dbReference>
<dbReference type="Proteomes" id="UP000244335">
    <property type="component" value="Unassembled WGS sequence"/>
</dbReference>
<dbReference type="PANTHER" id="PTHR42718:SF49">
    <property type="entry name" value="EXPORT PROTEIN"/>
    <property type="match status" value="1"/>
</dbReference>
<organism evidence="7 8">
    <name type="scientific">Rhizobium rhizogenes</name>
    <name type="common">Agrobacterium rhizogenes</name>
    <dbReference type="NCBI Taxonomy" id="359"/>
    <lineage>
        <taxon>Bacteria</taxon>
        <taxon>Pseudomonadati</taxon>
        <taxon>Pseudomonadota</taxon>
        <taxon>Alphaproteobacteria</taxon>
        <taxon>Hyphomicrobiales</taxon>
        <taxon>Rhizobiaceae</taxon>
        <taxon>Rhizobium/Agrobacterium group</taxon>
        <taxon>Rhizobium</taxon>
    </lineage>
</organism>
<dbReference type="Gene3D" id="1.20.1720.10">
    <property type="entry name" value="Multidrug resistance protein D"/>
    <property type="match status" value="1"/>
</dbReference>
<name>A0AA92H8I5_RHIRH</name>
<dbReference type="EMBL" id="QDFR01000005">
    <property type="protein sequence ID" value="PVE52462.1"/>
    <property type="molecule type" value="Genomic_DNA"/>
</dbReference>
<dbReference type="GO" id="GO:0022857">
    <property type="term" value="F:transmembrane transporter activity"/>
    <property type="evidence" value="ECO:0007669"/>
    <property type="project" value="InterPro"/>
</dbReference>
<accession>A0AA92H8I5</accession>
<dbReference type="CDD" id="cd17321">
    <property type="entry name" value="MFS_MMR_MDR_like"/>
    <property type="match status" value="1"/>
</dbReference>
<dbReference type="AlphaFoldDB" id="A0AA92H8I5"/>
<evidence type="ECO:0000313" key="7">
    <source>
        <dbReference type="EMBL" id="PVE52462.1"/>
    </source>
</evidence>
<evidence type="ECO:0000256" key="3">
    <source>
        <dbReference type="ARBA" id="ARBA00022989"/>
    </source>
</evidence>
<feature type="transmembrane region" description="Helical" evidence="5">
    <location>
        <begin position="82"/>
        <end position="106"/>
    </location>
</feature>
<keyword evidence="2 5" id="KW-0812">Transmembrane</keyword>
<protein>
    <submittedName>
        <fullName evidence="7">MFS transporter</fullName>
    </submittedName>
</protein>
<feature type="transmembrane region" description="Helical" evidence="5">
    <location>
        <begin position="405"/>
        <end position="425"/>
    </location>
</feature>
<evidence type="ECO:0000313" key="8">
    <source>
        <dbReference type="Proteomes" id="UP000244335"/>
    </source>
</evidence>
<dbReference type="SUPFAM" id="SSF103473">
    <property type="entry name" value="MFS general substrate transporter"/>
    <property type="match status" value="1"/>
</dbReference>
<evidence type="ECO:0000256" key="5">
    <source>
        <dbReference type="SAM" id="Phobius"/>
    </source>
</evidence>